<dbReference type="GO" id="GO:0005524">
    <property type="term" value="F:ATP binding"/>
    <property type="evidence" value="ECO:0007669"/>
    <property type="project" value="UniProtKB-UniRule"/>
</dbReference>
<comment type="similarity">
    <text evidence="3">Belongs to the UPF0200 family.</text>
</comment>
<name>A0A0E3WS89_9EURY</name>
<keyword evidence="2 3" id="KW-0067">ATP-binding</keyword>
<dbReference type="PATRIC" id="fig|1434110.4.peg.2"/>
<dbReference type="GO" id="GO:0016301">
    <property type="term" value="F:kinase activity"/>
    <property type="evidence" value="ECO:0007669"/>
    <property type="project" value="UniProtKB-KW"/>
</dbReference>
<evidence type="ECO:0000256" key="1">
    <source>
        <dbReference type="ARBA" id="ARBA00022741"/>
    </source>
</evidence>
<dbReference type="EMBL" id="CP009516">
    <property type="protein sequence ID" value="AKB76485.1"/>
    <property type="molecule type" value="Genomic_DNA"/>
</dbReference>
<evidence type="ECO:0000256" key="2">
    <source>
        <dbReference type="ARBA" id="ARBA00022840"/>
    </source>
</evidence>
<evidence type="ECO:0000313" key="4">
    <source>
        <dbReference type="EMBL" id="AKB76485.1"/>
    </source>
</evidence>
<dbReference type="STRING" id="1434110.MSHOH_0002"/>
<feature type="binding site" evidence="3">
    <location>
        <begin position="8"/>
        <end position="15"/>
    </location>
    <ligand>
        <name>ATP</name>
        <dbReference type="ChEBI" id="CHEBI:30616"/>
    </ligand>
</feature>
<dbReference type="PANTHER" id="PTHR41930:SF1">
    <property type="entry name" value="DEPHOSPHO-COA KINASE"/>
    <property type="match status" value="1"/>
</dbReference>
<keyword evidence="5" id="KW-1185">Reference proteome</keyword>
<dbReference type="HOGENOM" id="CLU_096329_0_0_2"/>
<keyword evidence="4" id="KW-0418">Kinase</keyword>
<dbReference type="Proteomes" id="UP000033101">
    <property type="component" value="Chromosome"/>
</dbReference>
<reference evidence="4 5" key="1">
    <citation type="submission" date="2014-07" db="EMBL/GenBank/DDBJ databases">
        <title>Methanogenic archaea and the global carbon cycle.</title>
        <authorList>
            <person name="Henriksen J.R."/>
            <person name="Luke J."/>
            <person name="Reinhart S."/>
            <person name="Benedict M.N."/>
            <person name="Youngblut N.D."/>
            <person name="Metcalf M.E."/>
            <person name="Whitaker R.J."/>
            <person name="Metcalf W.W."/>
        </authorList>
    </citation>
    <scope>NUCLEOTIDE SEQUENCE [LARGE SCALE GENOMIC DNA]</scope>
    <source>
        <strain evidence="4 5">HB-1</strain>
    </source>
</reference>
<keyword evidence="1 3" id="KW-0547">Nucleotide-binding</keyword>
<evidence type="ECO:0000256" key="3">
    <source>
        <dbReference type="HAMAP-Rule" id="MF_01111"/>
    </source>
</evidence>
<dbReference type="HAMAP" id="MF_01111">
    <property type="entry name" value="UPF0200"/>
    <property type="match status" value="1"/>
</dbReference>
<proteinExistence type="inferred from homology"/>
<dbReference type="Pfam" id="PF13207">
    <property type="entry name" value="AAA_17"/>
    <property type="match status" value="1"/>
</dbReference>
<sequence>MKIIAFVGMPASGKSEASRIAAEMGIPVIIMGDVIRKEVLKRGLEPNDSNTGMVATDLRKCEGMDAVARRCISQIRETGSELVVVDGVRGIAEVECFRKEFGKGFILISIYAPIEVRFSRVQKRGRSDDMNSIEGLRQRDERELSWGMGEAINASNVEIENNFTLETFIKDVTEVLRNYLGSCSAMPKNHNSTENLLEQ</sequence>
<dbReference type="KEGG" id="mhor:MSHOH_0002"/>
<organism evidence="4 5">
    <name type="scientific">Methanosarcina horonobensis HB-1 = JCM 15518</name>
    <dbReference type="NCBI Taxonomy" id="1434110"/>
    <lineage>
        <taxon>Archaea</taxon>
        <taxon>Methanobacteriati</taxon>
        <taxon>Methanobacteriota</taxon>
        <taxon>Stenosarchaea group</taxon>
        <taxon>Methanomicrobia</taxon>
        <taxon>Methanosarcinales</taxon>
        <taxon>Methanosarcinaceae</taxon>
        <taxon>Methanosarcina</taxon>
    </lineage>
</organism>
<dbReference type="SUPFAM" id="SSF52540">
    <property type="entry name" value="P-loop containing nucleoside triphosphate hydrolases"/>
    <property type="match status" value="1"/>
</dbReference>
<dbReference type="PANTHER" id="PTHR41930">
    <property type="entry name" value="UPF0200 PROTEIN MJ1399"/>
    <property type="match status" value="1"/>
</dbReference>
<accession>A0A0E3WS89</accession>
<keyword evidence="4" id="KW-0808">Transferase</keyword>
<dbReference type="GeneID" id="24829109"/>
<dbReference type="InterPro" id="IPR022970">
    <property type="entry name" value="NTP_hydrolase-rel"/>
</dbReference>
<evidence type="ECO:0000313" key="5">
    <source>
        <dbReference type="Proteomes" id="UP000033101"/>
    </source>
</evidence>
<gene>
    <name evidence="4" type="ORF">MSHOH_0002</name>
</gene>
<dbReference type="RefSeq" id="WP_048136598.1">
    <property type="nucleotide sequence ID" value="NZ_CP009516.1"/>
</dbReference>
<dbReference type="AlphaFoldDB" id="A0A0E3WS89"/>
<dbReference type="InterPro" id="IPR027417">
    <property type="entry name" value="P-loop_NTPase"/>
</dbReference>
<protein>
    <recommendedName>
        <fullName evidence="3">UPF0200 protein MSHOH_0002</fullName>
    </recommendedName>
</protein>
<dbReference type="OrthoDB" id="85381at2157"/>
<dbReference type="Gene3D" id="3.40.50.300">
    <property type="entry name" value="P-loop containing nucleotide triphosphate hydrolases"/>
    <property type="match status" value="1"/>
</dbReference>